<reference evidence="2 3" key="1">
    <citation type="submission" date="2023-09" db="EMBL/GenBank/DDBJ databases">
        <authorList>
            <person name="Wang M."/>
        </authorList>
    </citation>
    <scope>NUCLEOTIDE SEQUENCE [LARGE SCALE GENOMIC DNA]</scope>
    <source>
        <strain evidence="2">GT-2023</strain>
        <tissue evidence="2">Liver</tissue>
    </source>
</reference>
<dbReference type="EMBL" id="JAYMGO010000008">
    <property type="protein sequence ID" value="KAL1269962.1"/>
    <property type="molecule type" value="Genomic_DNA"/>
</dbReference>
<protein>
    <submittedName>
        <fullName evidence="2">Uncharacterized protein</fullName>
    </submittedName>
</protein>
<name>A0ABR3MZ95_9TELE</name>
<dbReference type="Proteomes" id="UP001558613">
    <property type="component" value="Unassembled WGS sequence"/>
</dbReference>
<accession>A0ABR3MZ95</accession>
<proteinExistence type="predicted"/>
<sequence length="92" mass="10144">MEAEQPTEGEGKSTEQLQLSHTLPEGVFGAQSDAKSTDARNRAMRSLTCHNLRASSISIFSHALKYDISPSNELLFRWHSACAAEAVNYECD</sequence>
<organism evidence="2 3">
    <name type="scientific">Cirrhinus molitorella</name>
    <name type="common">mud carp</name>
    <dbReference type="NCBI Taxonomy" id="172907"/>
    <lineage>
        <taxon>Eukaryota</taxon>
        <taxon>Metazoa</taxon>
        <taxon>Chordata</taxon>
        <taxon>Craniata</taxon>
        <taxon>Vertebrata</taxon>
        <taxon>Euteleostomi</taxon>
        <taxon>Actinopterygii</taxon>
        <taxon>Neopterygii</taxon>
        <taxon>Teleostei</taxon>
        <taxon>Ostariophysi</taxon>
        <taxon>Cypriniformes</taxon>
        <taxon>Cyprinidae</taxon>
        <taxon>Labeoninae</taxon>
        <taxon>Labeonini</taxon>
        <taxon>Cirrhinus</taxon>
    </lineage>
</organism>
<keyword evidence="3" id="KW-1185">Reference proteome</keyword>
<comment type="caution">
    <text evidence="2">The sequence shown here is derived from an EMBL/GenBank/DDBJ whole genome shotgun (WGS) entry which is preliminary data.</text>
</comment>
<feature type="region of interest" description="Disordered" evidence="1">
    <location>
        <begin position="1"/>
        <end position="41"/>
    </location>
</feature>
<gene>
    <name evidence="2" type="ORF">QQF64_032251</name>
</gene>
<evidence type="ECO:0000313" key="2">
    <source>
        <dbReference type="EMBL" id="KAL1269962.1"/>
    </source>
</evidence>
<evidence type="ECO:0000256" key="1">
    <source>
        <dbReference type="SAM" id="MobiDB-lite"/>
    </source>
</evidence>
<evidence type="ECO:0000313" key="3">
    <source>
        <dbReference type="Proteomes" id="UP001558613"/>
    </source>
</evidence>